<feature type="region of interest" description="Disordered" evidence="1">
    <location>
        <begin position="238"/>
        <end position="281"/>
    </location>
</feature>
<feature type="transmembrane region" description="Helical" evidence="2">
    <location>
        <begin position="81"/>
        <end position="103"/>
    </location>
</feature>
<dbReference type="OrthoDB" id="10298391at2759"/>
<dbReference type="AlphaFoldDB" id="U6MYC4"/>
<dbReference type="Proteomes" id="UP000030754">
    <property type="component" value="Unassembled WGS sequence"/>
</dbReference>
<protein>
    <submittedName>
        <fullName evidence="3">Uncharacterized protein</fullName>
    </submittedName>
</protein>
<evidence type="ECO:0000256" key="1">
    <source>
        <dbReference type="SAM" id="MobiDB-lite"/>
    </source>
</evidence>
<evidence type="ECO:0000256" key="2">
    <source>
        <dbReference type="SAM" id="Phobius"/>
    </source>
</evidence>
<accession>U6MYC4</accession>
<gene>
    <name evidence="3" type="ORF">ENH_00061790</name>
</gene>
<keyword evidence="2" id="KW-0472">Membrane</keyword>
<evidence type="ECO:0000313" key="4">
    <source>
        <dbReference type="Proteomes" id="UP000030754"/>
    </source>
</evidence>
<feature type="compositionally biased region" description="Basic and acidic residues" evidence="1">
    <location>
        <begin position="248"/>
        <end position="261"/>
    </location>
</feature>
<sequence length="297" mass="32691">MGLFWSPPNMFFIVEVYAACLAGLWVGANGAASPLWNDSSFNFAPDQAYPSTQVNDVPLTDFVVSDLYEVKEYHRRSTGGLLGRVIVAAVIAAIAFVLLRCFISLKQKPSDWASRHLAEGKPDVECQDYSYTVMRIDAPTPKVKKTAKSEHSLATKEVLQTLRTNYCSTVSSLRCVPMRLFVFSASRSQKIVSHGLCFQFDIIEVGPVAEENLPTAVTPRGEGHALRVSRASLVQQEEELAPQAIQNEPKEQEDEKPRSDEGSDPFSDSPDSEASHESSPESCCIQLLLLGHPRNAS</sequence>
<name>U6MYC4_9EIME</name>
<evidence type="ECO:0000313" key="3">
    <source>
        <dbReference type="EMBL" id="CDJ68971.1"/>
    </source>
</evidence>
<keyword evidence="2" id="KW-1133">Transmembrane helix</keyword>
<dbReference type="VEuPathDB" id="ToxoDB:ENH_00061790"/>
<feature type="transmembrane region" description="Helical" evidence="2">
    <location>
        <begin position="12"/>
        <end position="32"/>
    </location>
</feature>
<dbReference type="RefSeq" id="XP_013437438.1">
    <property type="nucleotide sequence ID" value="XM_013581984.1"/>
</dbReference>
<reference evidence="3" key="1">
    <citation type="submission" date="2013-10" db="EMBL/GenBank/DDBJ databases">
        <title>Genomic analysis of the causative agents of coccidiosis in chickens.</title>
        <authorList>
            <person name="Reid A.J."/>
            <person name="Blake D."/>
            <person name="Billington K."/>
            <person name="Browne H."/>
            <person name="Dunn M."/>
            <person name="Hung S."/>
            <person name="Kawahara F."/>
            <person name="Miranda-Saavedra D."/>
            <person name="Mourier T."/>
            <person name="Nagra H."/>
            <person name="Otto T.D."/>
            <person name="Rawlings N."/>
            <person name="Sanchez A."/>
            <person name="Sanders M."/>
            <person name="Subramaniam C."/>
            <person name="Tay Y."/>
            <person name="Dear P."/>
            <person name="Doerig C."/>
            <person name="Gruber A."/>
            <person name="Parkinson J."/>
            <person name="Shirley M."/>
            <person name="Wan K.L."/>
            <person name="Berriman M."/>
            <person name="Tomley F."/>
            <person name="Pain A."/>
        </authorList>
    </citation>
    <scope>NUCLEOTIDE SEQUENCE [LARGE SCALE GENOMIC DNA]</scope>
    <source>
        <strain evidence="3">Houghton</strain>
    </source>
</reference>
<organism evidence="3 4">
    <name type="scientific">Eimeria necatrix</name>
    <dbReference type="NCBI Taxonomy" id="51315"/>
    <lineage>
        <taxon>Eukaryota</taxon>
        <taxon>Sar</taxon>
        <taxon>Alveolata</taxon>
        <taxon>Apicomplexa</taxon>
        <taxon>Conoidasida</taxon>
        <taxon>Coccidia</taxon>
        <taxon>Eucoccidiorida</taxon>
        <taxon>Eimeriorina</taxon>
        <taxon>Eimeriidae</taxon>
        <taxon>Eimeria</taxon>
    </lineage>
</organism>
<reference evidence="3" key="2">
    <citation type="submission" date="2013-10" db="EMBL/GenBank/DDBJ databases">
        <authorList>
            <person name="Aslett M."/>
        </authorList>
    </citation>
    <scope>NUCLEOTIDE SEQUENCE [LARGE SCALE GENOMIC DNA]</scope>
    <source>
        <strain evidence="3">Houghton</strain>
    </source>
</reference>
<proteinExistence type="predicted"/>
<dbReference type="EMBL" id="HG725630">
    <property type="protein sequence ID" value="CDJ68971.1"/>
    <property type="molecule type" value="Genomic_DNA"/>
</dbReference>
<keyword evidence="4" id="KW-1185">Reference proteome</keyword>
<dbReference type="GeneID" id="25476319"/>
<keyword evidence="2" id="KW-0812">Transmembrane</keyword>